<protein>
    <submittedName>
        <fullName evidence="2">Uncharacterized protein</fullName>
    </submittedName>
</protein>
<evidence type="ECO:0000256" key="1">
    <source>
        <dbReference type="SAM" id="MobiDB-lite"/>
    </source>
</evidence>
<sequence length="134" mass="13694">MTTRSNQTLDHDSSSSIARIATMCADIGAELDRLGGKPSSQDSTARGPDLVRGEPVDTSYAEPRRSPTASADGAASARGTVVVLPKVLRLDGGALSGAAPGGRARDAALLLAGFVLSTAGAHCARRVLARRPSR</sequence>
<dbReference type="Proteomes" id="UP000569329">
    <property type="component" value="Unassembled WGS sequence"/>
</dbReference>
<dbReference type="RefSeq" id="WP_182546856.1">
    <property type="nucleotide sequence ID" value="NZ_JACGWZ010000009.1"/>
</dbReference>
<keyword evidence="3" id="KW-1185">Reference proteome</keyword>
<dbReference type="AlphaFoldDB" id="A0A839E0G6"/>
<name>A0A839E0G6_9PSEU</name>
<dbReference type="EMBL" id="JACGWZ010000009">
    <property type="protein sequence ID" value="MBA8827692.1"/>
    <property type="molecule type" value="Genomic_DNA"/>
</dbReference>
<comment type="caution">
    <text evidence="2">The sequence shown here is derived from an EMBL/GenBank/DDBJ whole genome shotgun (WGS) entry which is preliminary data.</text>
</comment>
<accession>A0A839E0G6</accession>
<reference evidence="2 3" key="1">
    <citation type="submission" date="2020-07" db="EMBL/GenBank/DDBJ databases">
        <title>Sequencing the genomes of 1000 actinobacteria strains.</title>
        <authorList>
            <person name="Klenk H.-P."/>
        </authorList>
    </citation>
    <scope>NUCLEOTIDE SEQUENCE [LARGE SCALE GENOMIC DNA]</scope>
    <source>
        <strain evidence="2 3">DSM 45975</strain>
    </source>
</reference>
<evidence type="ECO:0000313" key="2">
    <source>
        <dbReference type="EMBL" id="MBA8827692.1"/>
    </source>
</evidence>
<gene>
    <name evidence="2" type="ORF">FHX42_005097</name>
</gene>
<organism evidence="2 3">
    <name type="scientific">Halosaccharopolyspora lacisalsi</name>
    <dbReference type="NCBI Taxonomy" id="1000566"/>
    <lineage>
        <taxon>Bacteria</taxon>
        <taxon>Bacillati</taxon>
        <taxon>Actinomycetota</taxon>
        <taxon>Actinomycetes</taxon>
        <taxon>Pseudonocardiales</taxon>
        <taxon>Pseudonocardiaceae</taxon>
        <taxon>Halosaccharopolyspora</taxon>
    </lineage>
</organism>
<feature type="region of interest" description="Disordered" evidence="1">
    <location>
        <begin position="31"/>
        <end position="77"/>
    </location>
</feature>
<proteinExistence type="predicted"/>
<evidence type="ECO:0000313" key="3">
    <source>
        <dbReference type="Proteomes" id="UP000569329"/>
    </source>
</evidence>